<sequence>MRADRIDAAPVVAHVRQLMALRPELPVAAIARHAGIAASTLKTLLHDAQEDPGRSREVVATAGNKLLAVAPEDLPYQHRGYGGRSINAAPAMHHVQQLLTSHPRMSHAALARAAQVSPSTLAAALKDVANGRPRRIQEAAAQRLLALGTPARAVEPTRRRDTTDPAPVIAHIHNLQARYDGASLALIARAGGVNHSTLASALADHARNPGRRINAEVAAKILALTELPPPAFLRQPQVTDIGLLRRLRALCTTGWTLQHIAQSGDTTVKSLGQLLSSEISTPTIRSAGMTAWSLLAHRCGPSDVTRRRSLAKGWDPPLAWDERDIDEPHSTPQGTRRPGKPEPWSPQALRGELTFLTRLGLSHSQALVRLGLSSQRAQQLLTPPGTAPCAATVQTNDAEQTLAA</sequence>
<gene>
    <name evidence="1" type="ORF">WKI67_00315</name>
</gene>
<organism evidence="1 2">
    <name type="scientific">Streptomyces achmelvichensis</name>
    <dbReference type="NCBI Taxonomy" id="3134111"/>
    <lineage>
        <taxon>Bacteria</taxon>
        <taxon>Bacillati</taxon>
        <taxon>Actinomycetota</taxon>
        <taxon>Actinomycetes</taxon>
        <taxon>Kitasatosporales</taxon>
        <taxon>Streptomycetaceae</taxon>
        <taxon>Streptomyces</taxon>
    </lineage>
</organism>
<accession>A0ACC6PKR2</accession>
<comment type="caution">
    <text evidence="1">The sequence shown here is derived from an EMBL/GenBank/DDBJ whole genome shotgun (WGS) entry which is preliminary data.</text>
</comment>
<protein>
    <submittedName>
        <fullName evidence="1">Uncharacterized protein</fullName>
    </submittedName>
</protein>
<keyword evidence="2" id="KW-1185">Reference proteome</keyword>
<dbReference type="EMBL" id="JBBKAJ010000002">
    <property type="protein sequence ID" value="MEJ8631948.1"/>
    <property type="molecule type" value="Genomic_DNA"/>
</dbReference>
<dbReference type="Proteomes" id="UP001377168">
    <property type="component" value="Unassembled WGS sequence"/>
</dbReference>
<evidence type="ECO:0000313" key="1">
    <source>
        <dbReference type="EMBL" id="MEJ8631948.1"/>
    </source>
</evidence>
<evidence type="ECO:0000313" key="2">
    <source>
        <dbReference type="Proteomes" id="UP001377168"/>
    </source>
</evidence>
<proteinExistence type="predicted"/>
<name>A0ACC6PKR2_9ACTN</name>
<reference evidence="1" key="1">
    <citation type="submission" date="2024-03" db="EMBL/GenBank/DDBJ databases">
        <title>Novel Streptomyces species of biotechnological and ecological value are a feature of Machair soil.</title>
        <authorList>
            <person name="Prole J.R."/>
            <person name="Goodfellow M."/>
            <person name="Allenby N."/>
            <person name="Ward A.C."/>
        </authorList>
    </citation>
    <scope>NUCLEOTIDE SEQUENCE</scope>
    <source>
        <strain evidence="1">MS2.AVA.5</strain>
    </source>
</reference>